<accession>A0A251V262</accession>
<dbReference type="Proteomes" id="UP000215914">
    <property type="component" value="Chromosome 4"/>
</dbReference>
<dbReference type="InParanoid" id="A0A251V262"/>
<feature type="compositionally biased region" description="Pro residues" evidence="1">
    <location>
        <begin position="24"/>
        <end position="38"/>
    </location>
</feature>
<name>A0A251V262_HELAN</name>
<feature type="region of interest" description="Disordered" evidence="1">
    <location>
        <begin position="16"/>
        <end position="38"/>
    </location>
</feature>
<evidence type="ECO:0000313" key="3">
    <source>
        <dbReference type="Proteomes" id="UP000215914"/>
    </source>
</evidence>
<dbReference type="EMBL" id="CM007893">
    <property type="protein sequence ID" value="OTG29705.1"/>
    <property type="molecule type" value="Genomic_DNA"/>
</dbReference>
<sequence length="71" mass="7854">MTSHYINPHATSVIQPSYLTNYTPSPPPTPTPPPPPPSSLTFILLTYLLESLLPQQTFRKKGGLRSLHVSQ</sequence>
<reference evidence="3" key="1">
    <citation type="journal article" date="2017" name="Nature">
        <title>The sunflower genome provides insights into oil metabolism, flowering and Asterid evolution.</title>
        <authorList>
            <person name="Badouin H."/>
            <person name="Gouzy J."/>
            <person name="Grassa C.J."/>
            <person name="Murat F."/>
            <person name="Staton S.E."/>
            <person name="Cottret L."/>
            <person name="Lelandais-Briere C."/>
            <person name="Owens G.L."/>
            <person name="Carrere S."/>
            <person name="Mayjonade B."/>
            <person name="Legrand L."/>
            <person name="Gill N."/>
            <person name="Kane N.C."/>
            <person name="Bowers J.E."/>
            <person name="Hubner S."/>
            <person name="Bellec A."/>
            <person name="Berard A."/>
            <person name="Berges H."/>
            <person name="Blanchet N."/>
            <person name="Boniface M.C."/>
            <person name="Brunel D."/>
            <person name="Catrice O."/>
            <person name="Chaidir N."/>
            <person name="Claudel C."/>
            <person name="Donnadieu C."/>
            <person name="Faraut T."/>
            <person name="Fievet G."/>
            <person name="Helmstetter N."/>
            <person name="King M."/>
            <person name="Knapp S.J."/>
            <person name="Lai Z."/>
            <person name="Le Paslier M.C."/>
            <person name="Lippi Y."/>
            <person name="Lorenzon L."/>
            <person name="Mandel J.R."/>
            <person name="Marage G."/>
            <person name="Marchand G."/>
            <person name="Marquand E."/>
            <person name="Bret-Mestries E."/>
            <person name="Morien E."/>
            <person name="Nambeesan S."/>
            <person name="Nguyen T."/>
            <person name="Pegot-Espagnet P."/>
            <person name="Pouilly N."/>
            <person name="Raftis F."/>
            <person name="Sallet E."/>
            <person name="Schiex T."/>
            <person name="Thomas J."/>
            <person name="Vandecasteele C."/>
            <person name="Vares D."/>
            <person name="Vear F."/>
            <person name="Vautrin S."/>
            <person name="Crespi M."/>
            <person name="Mangin B."/>
            <person name="Burke J.M."/>
            <person name="Salse J."/>
            <person name="Munos S."/>
            <person name="Vincourt P."/>
            <person name="Rieseberg L.H."/>
            <person name="Langlade N.B."/>
        </authorList>
    </citation>
    <scope>NUCLEOTIDE SEQUENCE [LARGE SCALE GENOMIC DNA]</scope>
    <source>
        <strain evidence="3">cv. SF193</strain>
    </source>
</reference>
<protein>
    <submittedName>
        <fullName evidence="2">Uncharacterized protein</fullName>
    </submittedName>
</protein>
<proteinExistence type="predicted"/>
<gene>
    <name evidence="2" type="ORF">HannXRQ_Chr04g0125181</name>
</gene>
<evidence type="ECO:0000313" key="2">
    <source>
        <dbReference type="EMBL" id="OTG29705.1"/>
    </source>
</evidence>
<dbReference type="AlphaFoldDB" id="A0A251V262"/>
<keyword evidence="3" id="KW-1185">Reference proteome</keyword>
<organism evidence="2 3">
    <name type="scientific">Helianthus annuus</name>
    <name type="common">Common sunflower</name>
    <dbReference type="NCBI Taxonomy" id="4232"/>
    <lineage>
        <taxon>Eukaryota</taxon>
        <taxon>Viridiplantae</taxon>
        <taxon>Streptophyta</taxon>
        <taxon>Embryophyta</taxon>
        <taxon>Tracheophyta</taxon>
        <taxon>Spermatophyta</taxon>
        <taxon>Magnoliopsida</taxon>
        <taxon>eudicotyledons</taxon>
        <taxon>Gunneridae</taxon>
        <taxon>Pentapetalae</taxon>
        <taxon>asterids</taxon>
        <taxon>campanulids</taxon>
        <taxon>Asterales</taxon>
        <taxon>Asteraceae</taxon>
        <taxon>Asteroideae</taxon>
        <taxon>Heliantheae alliance</taxon>
        <taxon>Heliantheae</taxon>
        <taxon>Helianthus</taxon>
    </lineage>
</organism>
<evidence type="ECO:0000256" key="1">
    <source>
        <dbReference type="SAM" id="MobiDB-lite"/>
    </source>
</evidence>